<accession>A0A1X7FFS3</accession>
<sequence>MRVHSVCAAVVGSLSIAFGIAGAGSADAAEPRLMAALGNTVLTMTDIGPKHTQVSVNDKPVFEDKESDMLSFVGAYSLKDRWIALFQADTGAKDCPTRFRILEVGGPQPLVSYPFGSCSDAAQVTIDNDVLTVSMPQPGGGGEAAWTYRNGRIGRSK</sequence>
<proteinExistence type="predicted"/>
<dbReference type="EMBL" id="FXAK01000005">
    <property type="protein sequence ID" value="SMF51066.1"/>
    <property type="molecule type" value="Genomic_DNA"/>
</dbReference>
<gene>
    <name evidence="2" type="ORF">SAMN02982917_2718</name>
</gene>
<evidence type="ECO:0000313" key="2">
    <source>
        <dbReference type="EMBL" id="SMF51066.1"/>
    </source>
</evidence>
<name>A0A1X7FFS3_9PROT</name>
<evidence type="ECO:0000256" key="1">
    <source>
        <dbReference type="SAM" id="SignalP"/>
    </source>
</evidence>
<feature type="chain" id="PRO_5012033026" description="Protease inhibitor Inh" evidence="1">
    <location>
        <begin position="29"/>
        <end position="157"/>
    </location>
</feature>
<dbReference type="AlphaFoldDB" id="A0A1X7FFS3"/>
<dbReference type="Proteomes" id="UP000192936">
    <property type="component" value="Unassembled WGS sequence"/>
</dbReference>
<keyword evidence="1" id="KW-0732">Signal</keyword>
<reference evidence="2 3" key="1">
    <citation type="submission" date="2017-04" db="EMBL/GenBank/DDBJ databases">
        <authorList>
            <person name="Afonso C.L."/>
            <person name="Miller P.J."/>
            <person name="Scott M.A."/>
            <person name="Spackman E."/>
            <person name="Goraichik I."/>
            <person name="Dimitrov K.M."/>
            <person name="Suarez D.L."/>
            <person name="Swayne D.E."/>
        </authorList>
    </citation>
    <scope>NUCLEOTIDE SEQUENCE [LARGE SCALE GENOMIC DNA]</scope>
    <source>
        <strain evidence="2 3">A2P</strain>
    </source>
</reference>
<dbReference type="RefSeq" id="WP_244560658.1">
    <property type="nucleotide sequence ID" value="NZ_FXAK01000005.1"/>
</dbReference>
<evidence type="ECO:0008006" key="4">
    <source>
        <dbReference type="Google" id="ProtNLM"/>
    </source>
</evidence>
<protein>
    <recommendedName>
        <fullName evidence="4">Protease inhibitor Inh</fullName>
    </recommendedName>
</protein>
<dbReference type="STRING" id="286727.SAMN02982917_2718"/>
<organism evidence="2 3">
    <name type="scientific">Azospirillum oryzae</name>
    <dbReference type="NCBI Taxonomy" id="286727"/>
    <lineage>
        <taxon>Bacteria</taxon>
        <taxon>Pseudomonadati</taxon>
        <taxon>Pseudomonadota</taxon>
        <taxon>Alphaproteobacteria</taxon>
        <taxon>Rhodospirillales</taxon>
        <taxon>Azospirillaceae</taxon>
        <taxon>Azospirillum</taxon>
    </lineage>
</organism>
<feature type="signal peptide" evidence="1">
    <location>
        <begin position="1"/>
        <end position="28"/>
    </location>
</feature>
<evidence type="ECO:0000313" key="3">
    <source>
        <dbReference type="Proteomes" id="UP000192936"/>
    </source>
</evidence>